<dbReference type="RefSeq" id="WP_028481407.1">
    <property type="nucleotide sequence ID" value="NZ_LVVZ01000010.1"/>
</dbReference>
<comment type="similarity">
    <text evidence="3 7">Belongs to the metallo-beta-lactamase superfamily. Glyoxalase II family.</text>
</comment>
<reference evidence="9 10" key="1">
    <citation type="submission" date="2016-03" db="EMBL/GenBank/DDBJ databases">
        <title>Genome sequence of Nesiotobacter sp. nov., a moderately halophilic alphaproteobacterium isolated from the Yellow Sea, China.</title>
        <authorList>
            <person name="Zhang G."/>
            <person name="Zhang R."/>
        </authorList>
    </citation>
    <scope>NUCLEOTIDE SEQUENCE [LARGE SCALE GENOMIC DNA]</scope>
    <source>
        <strain evidence="9 10">WB1-6</strain>
    </source>
</reference>
<comment type="pathway">
    <text evidence="2 7">Secondary metabolite metabolism; methylglyoxal degradation; (R)-lactate from methylglyoxal: step 2/2.</text>
</comment>
<comment type="function">
    <text evidence="7">Thiolesterase that catalyzes the hydrolysis of S-D-lactoyl-glutathione to form glutathione and D-lactic acid.</text>
</comment>
<feature type="binding site" evidence="7">
    <location>
        <position position="57"/>
    </location>
    <ligand>
        <name>Zn(2+)</name>
        <dbReference type="ChEBI" id="CHEBI:29105"/>
        <label>1</label>
    </ligand>
</feature>
<dbReference type="AlphaFoldDB" id="A0A1U7JJQ0"/>
<dbReference type="CDD" id="cd07723">
    <property type="entry name" value="hydroxyacylglutathione_hydrolase_MBL-fold"/>
    <property type="match status" value="1"/>
</dbReference>
<keyword evidence="4 7" id="KW-0479">Metal-binding</keyword>
<dbReference type="NCBIfam" id="TIGR03413">
    <property type="entry name" value="GSH_gloB"/>
    <property type="match status" value="1"/>
</dbReference>
<dbReference type="InterPro" id="IPR001279">
    <property type="entry name" value="Metallo-B-lactamas"/>
</dbReference>
<feature type="binding site" evidence="7">
    <location>
        <position position="59"/>
    </location>
    <ligand>
        <name>Zn(2+)</name>
        <dbReference type="ChEBI" id="CHEBI:29105"/>
        <label>1</label>
    </ligand>
</feature>
<name>A0A1U7JJQ0_9HYPH</name>
<dbReference type="Proteomes" id="UP000185783">
    <property type="component" value="Unassembled WGS sequence"/>
</dbReference>
<proteinExistence type="inferred from homology"/>
<dbReference type="InterPro" id="IPR035680">
    <property type="entry name" value="Clx_II_MBL"/>
</dbReference>
<dbReference type="Pfam" id="PF00753">
    <property type="entry name" value="Lactamase_B"/>
    <property type="match status" value="1"/>
</dbReference>
<keyword evidence="5 7" id="KW-0378">Hydrolase</keyword>
<dbReference type="EMBL" id="LVVZ01000010">
    <property type="protein sequence ID" value="OKL44949.1"/>
    <property type="molecule type" value="Genomic_DNA"/>
</dbReference>
<comment type="caution">
    <text evidence="9">The sequence shown here is derived from an EMBL/GenBank/DDBJ whole genome shotgun (WGS) entry which is preliminary data.</text>
</comment>
<dbReference type="SMART" id="SM00849">
    <property type="entry name" value="Lactamase_B"/>
    <property type="match status" value="1"/>
</dbReference>
<dbReference type="InterPro" id="IPR032282">
    <property type="entry name" value="HAGH_C"/>
</dbReference>
<dbReference type="GO" id="GO:0046872">
    <property type="term" value="F:metal ion binding"/>
    <property type="evidence" value="ECO:0007669"/>
    <property type="project" value="UniProtKB-KW"/>
</dbReference>
<keyword evidence="6 7" id="KW-0862">Zinc</keyword>
<feature type="domain" description="Metallo-beta-lactamase" evidence="8">
    <location>
        <begin position="14"/>
        <end position="173"/>
    </location>
</feature>
<feature type="binding site" evidence="7">
    <location>
        <position position="134"/>
    </location>
    <ligand>
        <name>Zn(2+)</name>
        <dbReference type="ChEBI" id="CHEBI:29105"/>
        <label>1</label>
    </ligand>
</feature>
<evidence type="ECO:0000256" key="3">
    <source>
        <dbReference type="ARBA" id="ARBA00006759"/>
    </source>
</evidence>
<comment type="catalytic activity">
    <reaction evidence="1 7">
        <text>an S-(2-hydroxyacyl)glutathione + H2O = a 2-hydroxy carboxylate + glutathione + H(+)</text>
        <dbReference type="Rhea" id="RHEA:21864"/>
        <dbReference type="ChEBI" id="CHEBI:15377"/>
        <dbReference type="ChEBI" id="CHEBI:15378"/>
        <dbReference type="ChEBI" id="CHEBI:57925"/>
        <dbReference type="ChEBI" id="CHEBI:58896"/>
        <dbReference type="ChEBI" id="CHEBI:71261"/>
        <dbReference type="EC" id="3.1.2.6"/>
    </reaction>
</comment>
<feature type="binding site" evidence="7">
    <location>
        <position position="62"/>
    </location>
    <ligand>
        <name>Zn(2+)</name>
        <dbReference type="ChEBI" id="CHEBI:29105"/>
        <label>2</label>
    </ligand>
</feature>
<dbReference type="InterPro" id="IPR017782">
    <property type="entry name" value="Hydroxyacylglutathione_Hdrlase"/>
</dbReference>
<evidence type="ECO:0000256" key="6">
    <source>
        <dbReference type="ARBA" id="ARBA00022833"/>
    </source>
</evidence>
<dbReference type="GO" id="GO:0019243">
    <property type="term" value="P:methylglyoxal catabolic process to D-lactate via S-lactoyl-glutathione"/>
    <property type="evidence" value="ECO:0007669"/>
    <property type="project" value="UniProtKB-UniRule"/>
</dbReference>
<dbReference type="SUPFAM" id="SSF56281">
    <property type="entry name" value="Metallo-hydrolase/oxidoreductase"/>
    <property type="match status" value="1"/>
</dbReference>
<feature type="binding site" evidence="7">
    <location>
        <position position="173"/>
    </location>
    <ligand>
        <name>Zn(2+)</name>
        <dbReference type="ChEBI" id="CHEBI:29105"/>
        <label>2</label>
    </ligand>
</feature>
<dbReference type="InterPro" id="IPR050110">
    <property type="entry name" value="Glyoxalase_II_hydrolase"/>
</dbReference>
<evidence type="ECO:0000313" key="9">
    <source>
        <dbReference type="EMBL" id="OKL44949.1"/>
    </source>
</evidence>
<dbReference type="InterPro" id="IPR036866">
    <property type="entry name" value="RibonucZ/Hydroxyglut_hydro"/>
</dbReference>
<protein>
    <recommendedName>
        <fullName evidence="7">Hydroxyacylglutathione hydrolase</fullName>
        <ecNumber evidence="7">3.1.2.6</ecNumber>
    </recommendedName>
    <alternativeName>
        <fullName evidence="7">Glyoxalase II</fullName>
        <shortName evidence="7">Glx II</shortName>
    </alternativeName>
</protein>
<dbReference type="STRING" id="197461.A3843_06285"/>
<evidence type="ECO:0000259" key="8">
    <source>
        <dbReference type="SMART" id="SM00849"/>
    </source>
</evidence>
<dbReference type="HAMAP" id="MF_01374">
    <property type="entry name" value="Glyoxalase_2"/>
    <property type="match status" value="1"/>
</dbReference>
<gene>
    <name evidence="7" type="primary">gloB</name>
    <name evidence="9" type="ORF">A3843_06285</name>
</gene>
<dbReference type="GO" id="GO:0004416">
    <property type="term" value="F:hydroxyacylglutathione hydrolase activity"/>
    <property type="evidence" value="ECO:0007669"/>
    <property type="project" value="UniProtKB-UniRule"/>
</dbReference>
<evidence type="ECO:0000256" key="2">
    <source>
        <dbReference type="ARBA" id="ARBA00004963"/>
    </source>
</evidence>
<feature type="binding site" evidence="7">
    <location>
        <position position="134"/>
    </location>
    <ligand>
        <name>Zn(2+)</name>
        <dbReference type="ChEBI" id="CHEBI:29105"/>
        <label>2</label>
    </ligand>
</feature>
<sequence length="257" mass="28228">MTQTQYRQFACLSDNFGVIVHDPDSGTTVAIDVPEAAPYLAVLNAEGWTLSDILITHHHWDHVGGLAELQKKTGARVVGPERTRQKLSEIELGVEDGDHIFCGPMKVKALATPGHTLDHVTWWFEDAGIAHTGDTLFALGCGRVFEGDPEMMWASLTHIMDTLPDDTVIFCGHEYTQANARFALTIDPDNADLQARARKIDELRANGTATLPTTMGLERATNPFLRADDPTIQKRLGLEGAALADVFAEIRKRKDNA</sequence>
<dbReference type="PANTHER" id="PTHR43705">
    <property type="entry name" value="HYDROXYACYLGLUTATHIONE HYDROLASE"/>
    <property type="match status" value="1"/>
</dbReference>
<evidence type="ECO:0000256" key="1">
    <source>
        <dbReference type="ARBA" id="ARBA00001623"/>
    </source>
</evidence>
<evidence type="ECO:0000256" key="5">
    <source>
        <dbReference type="ARBA" id="ARBA00022801"/>
    </source>
</evidence>
<dbReference type="Gene3D" id="3.60.15.10">
    <property type="entry name" value="Ribonuclease Z/Hydroxyacylglutathione hydrolase-like"/>
    <property type="match status" value="1"/>
</dbReference>
<dbReference type="UniPathway" id="UPA00619">
    <property type="reaction ID" value="UER00676"/>
</dbReference>
<comment type="subunit">
    <text evidence="7">Monomer.</text>
</comment>
<evidence type="ECO:0000313" key="10">
    <source>
        <dbReference type="Proteomes" id="UP000185783"/>
    </source>
</evidence>
<dbReference type="EC" id="3.1.2.6" evidence="7"/>
<dbReference type="Pfam" id="PF16123">
    <property type="entry name" value="HAGH_C"/>
    <property type="match status" value="1"/>
</dbReference>
<evidence type="ECO:0000256" key="7">
    <source>
        <dbReference type="HAMAP-Rule" id="MF_01374"/>
    </source>
</evidence>
<keyword evidence="10" id="KW-1185">Reference proteome</keyword>
<feature type="binding site" evidence="7">
    <location>
        <position position="115"/>
    </location>
    <ligand>
        <name>Zn(2+)</name>
        <dbReference type="ChEBI" id="CHEBI:29105"/>
        <label>1</label>
    </ligand>
</feature>
<evidence type="ECO:0000256" key="4">
    <source>
        <dbReference type="ARBA" id="ARBA00022723"/>
    </source>
</evidence>
<dbReference type="PIRSF" id="PIRSF005457">
    <property type="entry name" value="Glx"/>
    <property type="match status" value="1"/>
</dbReference>
<feature type="binding site" evidence="7">
    <location>
        <position position="61"/>
    </location>
    <ligand>
        <name>Zn(2+)</name>
        <dbReference type="ChEBI" id="CHEBI:29105"/>
        <label>2</label>
    </ligand>
</feature>
<dbReference type="PANTHER" id="PTHR43705:SF1">
    <property type="entry name" value="HYDROXYACYLGLUTATHIONE HYDROLASE GLOB"/>
    <property type="match status" value="1"/>
</dbReference>
<organism evidence="9 10">
    <name type="scientific">Pseudovibrio exalbescens</name>
    <dbReference type="NCBI Taxonomy" id="197461"/>
    <lineage>
        <taxon>Bacteria</taxon>
        <taxon>Pseudomonadati</taxon>
        <taxon>Pseudomonadota</taxon>
        <taxon>Alphaproteobacteria</taxon>
        <taxon>Hyphomicrobiales</taxon>
        <taxon>Stappiaceae</taxon>
        <taxon>Pseudovibrio</taxon>
    </lineage>
</organism>
<accession>A0A1U7JJQ0</accession>
<comment type="cofactor">
    <cofactor evidence="7">
        <name>Zn(2+)</name>
        <dbReference type="ChEBI" id="CHEBI:29105"/>
    </cofactor>
    <text evidence="7">Binds 2 Zn(2+) ions per subunit.</text>
</comment>